<dbReference type="PANTHER" id="PTHR43409">
    <property type="entry name" value="ANAEROBIC MAGNESIUM-PROTOPORPHYRIN IX MONOMETHYL ESTER CYCLASE-RELATED"/>
    <property type="match status" value="1"/>
</dbReference>
<comment type="cofactor">
    <cofactor evidence="1">
        <name>[4Fe-4S] cluster</name>
        <dbReference type="ChEBI" id="CHEBI:49883"/>
    </cofactor>
</comment>
<organism evidence="10">
    <name type="scientific">marine sediment metagenome</name>
    <dbReference type="NCBI Taxonomy" id="412755"/>
    <lineage>
        <taxon>unclassified sequences</taxon>
        <taxon>metagenomes</taxon>
        <taxon>ecological metagenomes</taxon>
    </lineage>
</organism>
<evidence type="ECO:0000256" key="6">
    <source>
        <dbReference type="ARBA" id="ARBA00023004"/>
    </source>
</evidence>
<comment type="caution">
    <text evidence="10">The sequence shown here is derived from an EMBL/GenBank/DDBJ whole genome shotgun (WGS) entry which is preliminary data.</text>
</comment>
<dbReference type="GO" id="GO:0003824">
    <property type="term" value="F:catalytic activity"/>
    <property type="evidence" value="ECO:0007669"/>
    <property type="project" value="InterPro"/>
</dbReference>
<evidence type="ECO:0000256" key="7">
    <source>
        <dbReference type="ARBA" id="ARBA00023014"/>
    </source>
</evidence>
<dbReference type="PANTHER" id="PTHR43409:SF7">
    <property type="entry name" value="BLL1977 PROTEIN"/>
    <property type="match status" value="1"/>
</dbReference>
<keyword evidence="3" id="KW-0808">Transferase</keyword>
<proteinExistence type="predicted"/>
<keyword evidence="4" id="KW-0949">S-adenosyl-L-methionine</keyword>
<dbReference type="CDD" id="cd01335">
    <property type="entry name" value="Radical_SAM"/>
    <property type="match status" value="1"/>
</dbReference>
<dbReference type="InterPro" id="IPR006638">
    <property type="entry name" value="Elp3/MiaA/NifB-like_rSAM"/>
</dbReference>
<keyword evidence="2" id="KW-0489">Methyltransferase</keyword>
<dbReference type="AlphaFoldDB" id="A0A0F9I774"/>
<dbReference type="InterPro" id="IPR007197">
    <property type="entry name" value="rSAM"/>
</dbReference>
<dbReference type="SFLD" id="SFLDG01123">
    <property type="entry name" value="methyltransferase_(Class_B)"/>
    <property type="match status" value="1"/>
</dbReference>
<dbReference type="InterPro" id="IPR034466">
    <property type="entry name" value="Methyltransferase_Class_B"/>
</dbReference>
<reference evidence="10" key="1">
    <citation type="journal article" date="2015" name="Nature">
        <title>Complex archaea that bridge the gap between prokaryotes and eukaryotes.</title>
        <authorList>
            <person name="Spang A."/>
            <person name="Saw J.H."/>
            <person name="Jorgensen S.L."/>
            <person name="Zaremba-Niedzwiedzka K."/>
            <person name="Martijn J."/>
            <person name="Lind A.E."/>
            <person name="van Eijk R."/>
            <person name="Schleper C."/>
            <person name="Guy L."/>
            <person name="Ettema T.J."/>
        </authorList>
    </citation>
    <scope>NUCLEOTIDE SEQUENCE</scope>
</reference>
<dbReference type="GO" id="GO:0031419">
    <property type="term" value="F:cobalamin binding"/>
    <property type="evidence" value="ECO:0007669"/>
    <property type="project" value="InterPro"/>
</dbReference>
<accession>A0A0F9I774</accession>
<name>A0A0F9I774_9ZZZZ</name>
<dbReference type="GO" id="GO:0005829">
    <property type="term" value="C:cytosol"/>
    <property type="evidence" value="ECO:0007669"/>
    <property type="project" value="TreeGrafter"/>
</dbReference>
<dbReference type="InterPro" id="IPR023404">
    <property type="entry name" value="rSAM_horseshoe"/>
</dbReference>
<dbReference type="EMBL" id="LAZR01013135">
    <property type="protein sequence ID" value="KKM23382.1"/>
    <property type="molecule type" value="Genomic_DNA"/>
</dbReference>
<dbReference type="Pfam" id="PF04055">
    <property type="entry name" value="Radical_SAM"/>
    <property type="match status" value="1"/>
</dbReference>
<gene>
    <name evidence="10" type="ORF">LCGC14_1615700</name>
</gene>
<dbReference type="InterPro" id="IPR058240">
    <property type="entry name" value="rSAM_sf"/>
</dbReference>
<dbReference type="SUPFAM" id="SSF102114">
    <property type="entry name" value="Radical SAM enzymes"/>
    <property type="match status" value="1"/>
</dbReference>
<evidence type="ECO:0000256" key="2">
    <source>
        <dbReference type="ARBA" id="ARBA00022603"/>
    </source>
</evidence>
<keyword evidence="6" id="KW-0408">Iron</keyword>
<dbReference type="PROSITE" id="PS51918">
    <property type="entry name" value="RADICAL_SAM"/>
    <property type="match status" value="1"/>
</dbReference>
<dbReference type="SMART" id="SM00729">
    <property type="entry name" value="Elp3"/>
    <property type="match status" value="1"/>
</dbReference>
<evidence type="ECO:0000256" key="3">
    <source>
        <dbReference type="ARBA" id="ARBA00022679"/>
    </source>
</evidence>
<dbReference type="InterPro" id="IPR051198">
    <property type="entry name" value="BchE-like"/>
</dbReference>
<evidence type="ECO:0000256" key="5">
    <source>
        <dbReference type="ARBA" id="ARBA00022723"/>
    </source>
</evidence>
<sequence>NFTYLSMSDFPTGLAYIASALKKAGHEVIGLNLNNATKYPSPFLRIANELQQTLEREQPDLVGLGGLCTDYSFLKDAIEVIRKCSSVPIVLGGGIVNNDKEFIFNHLQPDFCIWGEAEEAIVKLVDALENNKRPDIDNVGYWTEDGAIFGETNYDYGNLDDRAFPDYEPFGVQEMLDDYSMSTRVLYKYSRPYPRPMTINTARSCPFNCSFCVHSGGPKYRARSIKNIMAEIKELYEKYNFNVLIIGDELFAVNKKRMNEFCNALIKNKKKYGWDFDWMFQTHANSKLDRESLELAKKAGCYFFSYGIESASPKVLKSMNKKVQVSQFIEVIELSKEVGIGFGGNLLFGDPAETEDTIHETLDFWAKYCQQSLVFLAMVIPYPGCKIFEDALEKGLIPDKERYYETIDEVNYNMTSMPNPLFGQWMQFIMRLEQTWMMAEDTTAVNVIEEPQDGSPMLSNGHRAYQIFAVCPHCGEDLMYREIANKEQGLHQLGTSCHQCNKRIKIKVGVA</sequence>
<dbReference type="Gene3D" id="3.40.50.280">
    <property type="entry name" value="Cobalamin-binding domain"/>
    <property type="match status" value="1"/>
</dbReference>
<dbReference type="InterPro" id="IPR036724">
    <property type="entry name" value="Cobalamin-bd_sf"/>
</dbReference>
<dbReference type="InterPro" id="IPR006158">
    <property type="entry name" value="Cobalamin-bd"/>
</dbReference>
<dbReference type="SUPFAM" id="SSF52242">
    <property type="entry name" value="Cobalamin (vitamin B12)-binding domain"/>
    <property type="match status" value="1"/>
</dbReference>
<feature type="domain" description="B12-binding" evidence="8">
    <location>
        <begin position="1"/>
        <end position="135"/>
    </location>
</feature>
<evidence type="ECO:0000313" key="10">
    <source>
        <dbReference type="EMBL" id="KKM23382.1"/>
    </source>
</evidence>
<evidence type="ECO:0000256" key="1">
    <source>
        <dbReference type="ARBA" id="ARBA00001966"/>
    </source>
</evidence>
<evidence type="ECO:0000259" key="8">
    <source>
        <dbReference type="PROSITE" id="PS51332"/>
    </source>
</evidence>
<evidence type="ECO:0000259" key="9">
    <source>
        <dbReference type="PROSITE" id="PS51918"/>
    </source>
</evidence>
<keyword evidence="7" id="KW-0411">Iron-sulfur</keyword>
<dbReference type="Gene3D" id="3.80.30.20">
    <property type="entry name" value="tm_1862 like domain"/>
    <property type="match status" value="1"/>
</dbReference>
<feature type="non-terminal residue" evidence="10">
    <location>
        <position position="1"/>
    </location>
</feature>
<dbReference type="Pfam" id="PF02310">
    <property type="entry name" value="B12-binding"/>
    <property type="match status" value="1"/>
</dbReference>
<dbReference type="PROSITE" id="PS51332">
    <property type="entry name" value="B12_BINDING"/>
    <property type="match status" value="1"/>
</dbReference>
<evidence type="ECO:0000256" key="4">
    <source>
        <dbReference type="ARBA" id="ARBA00022691"/>
    </source>
</evidence>
<dbReference type="SFLD" id="SFLDS00029">
    <property type="entry name" value="Radical_SAM"/>
    <property type="match status" value="1"/>
</dbReference>
<keyword evidence="5" id="KW-0479">Metal-binding</keyword>
<dbReference type="GO" id="GO:0051539">
    <property type="term" value="F:4 iron, 4 sulfur cluster binding"/>
    <property type="evidence" value="ECO:0007669"/>
    <property type="project" value="UniProtKB-KW"/>
</dbReference>
<protein>
    <submittedName>
        <fullName evidence="10">Uncharacterized protein</fullName>
    </submittedName>
</protein>
<feature type="domain" description="Radical SAM core" evidence="9">
    <location>
        <begin position="191"/>
        <end position="413"/>
    </location>
</feature>
<dbReference type="SFLD" id="SFLDG01082">
    <property type="entry name" value="B12-binding_domain_containing"/>
    <property type="match status" value="1"/>
</dbReference>
<dbReference type="GO" id="GO:0046872">
    <property type="term" value="F:metal ion binding"/>
    <property type="evidence" value="ECO:0007669"/>
    <property type="project" value="UniProtKB-KW"/>
</dbReference>